<dbReference type="EMBL" id="AMZH03007152">
    <property type="protein sequence ID" value="RRT62031.1"/>
    <property type="molecule type" value="Genomic_DNA"/>
</dbReference>
<evidence type="ECO:0000313" key="2">
    <source>
        <dbReference type="Proteomes" id="UP000287651"/>
    </source>
</evidence>
<evidence type="ECO:0000313" key="1">
    <source>
        <dbReference type="EMBL" id="RRT62031.1"/>
    </source>
</evidence>
<sequence length="118" mass="13365">MSMNLKEEDRYVVNHGKGLTLVDFGSHKRWCISYRWTANEKLAKIAVAAGFAVDERTAERCRRVEPEGLRRISKRRKGSHTICLAPSTTEGGEAVGQVVVRQALAVAMHDRTRWSREI</sequence>
<comment type="caution">
    <text evidence="1">The sequence shown here is derived from an EMBL/GenBank/DDBJ whole genome shotgun (WGS) entry which is preliminary data.</text>
</comment>
<reference evidence="1 2" key="1">
    <citation type="journal article" date="2014" name="Agronomy (Basel)">
        <title>A Draft Genome Sequence for Ensete ventricosum, the Drought-Tolerant Tree Against Hunger.</title>
        <authorList>
            <person name="Harrison J."/>
            <person name="Moore K.A."/>
            <person name="Paszkiewicz K."/>
            <person name="Jones T."/>
            <person name="Grant M."/>
            <person name="Ambacheew D."/>
            <person name="Muzemil S."/>
            <person name="Studholme D.J."/>
        </authorList>
    </citation>
    <scope>NUCLEOTIDE SEQUENCE [LARGE SCALE GENOMIC DNA]</scope>
</reference>
<gene>
    <name evidence="1" type="ORF">B296_00024380</name>
</gene>
<dbReference type="AlphaFoldDB" id="A0A426ZDH8"/>
<proteinExistence type="predicted"/>
<name>A0A426ZDH8_ENSVE</name>
<protein>
    <submittedName>
        <fullName evidence="1">Uncharacterized protein</fullName>
    </submittedName>
</protein>
<accession>A0A426ZDH8</accession>
<dbReference type="Proteomes" id="UP000287651">
    <property type="component" value="Unassembled WGS sequence"/>
</dbReference>
<organism evidence="1 2">
    <name type="scientific">Ensete ventricosum</name>
    <name type="common">Abyssinian banana</name>
    <name type="synonym">Musa ensete</name>
    <dbReference type="NCBI Taxonomy" id="4639"/>
    <lineage>
        <taxon>Eukaryota</taxon>
        <taxon>Viridiplantae</taxon>
        <taxon>Streptophyta</taxon>
        <taxon>Embryophyta</taxon>
        <taxon>Tracheophyta</taxon>
        <taxon>Spermatophyta</taxon>
        <taxon>Magnoliopsida</taxon>
        <taxon>Liliopsida</taxon>
        <taxon>Zingiberales</taxon>
        <taxon>Musaceae</taxon>
        <taxon>Ensete</taxon>
    </lineage>
</organism>